<dbReference type="Proteomes" id="UP000253606">
    <property type="component" value="Chromosome"/>
</dbReference>
<protein>
    <submittedName>
        <fullName evidence="1">Uncharacterized protein</fullName>
    </submittedName>
</protein>
<organism evidence="1 2">
    <name type="scientific">Acidisarcina polymorpha</name>
    <dbReference type="NCBI Taxonomy" id="2211140"/>
    <lineage>
        <taxon>Bacteria</taxon>
        <taxon>Pseudomonadati</taxon>
        <taxon>Acidobacteriota</taxon>
        <taxon>Terriglobia</taxon>
        <taxon>Terriglobales</taxon>
        <taxon>Acidobacteriaceae</taxon>
        <taxon>Acidisarcina</taxon>
    </lineage>
</organism>
<dbReference type="AlphaFoldDB" id="A0A2Z5FZL1"/>
<dbReference type="EMBL" id="CP030840">
    <property type="protein sequence ID" value="AXC11937.1"/>
    <property type="molecule type" value="Genomic_DNA"/>
</dbReference>
<proteinExistence type="predicted"/>
<reference evidence="1 2" key="1">
    <citation type="journal article" date="2018" name="Front. Microbiol.">
        <title>Hydrolytic Capabilities as a Key to Environmental Success: Chitinolytic and Cellulolytic Acidobacteria From Acidic Sub-arctic Soils and Boreal Peatlands.</title>
        <authorList>
            <person name="Belova S.E."/>
            <person name="Ravin N.V."/>
            <person name="Pankratov T.A."/>
            <person name="Rakitin A.L."/>
            <person name="Ivanova A.A."/>
            <person name="Beletsky A.V."/>
            <person name="Mardanov A.V."/>
            <person name="Sinninghe Damste J.S."/>
            <person name="Dedysh S.N."/>
        </authorList>
    </citation>
    <scope>NUCLEOTIDE SEQUENCE [LARGE SCALE GENOMIC DNA]</scope>
    <source>
        <strain evidence="1 2">SBC82</strain>
    </source>
</reference>
<evidence type="ECO:0000313" key="2">
    <source>
        <dbReference type="Proteomes" id="UP000253606"/>
    </source>
</evidence>
<sequence>MPEIESSSWTNFEPSERGNSIFGVSRPWIHLPKRSFLAVNV</sequence>
<accession>A0A2Z5FZL1</accession>
<evidence type="ECO:0000313" key="1">
    <source>
        <dbReference type="EMBL" id="AXC11937.1"/>
    </source>
</evidence>
<dbReference type="KEGG" id="abas:ACPOL_2621"/>
<name>A0A2Z5FZL1_9BACT</name>
<keyword evidence="2" id="KW-1185">Reference proteome</keyword>
<gene>
    <name evidence="1" type="ORF">ACPOL_2621</name>
</gene>